<protein>
    <recommendedName>
        <fullName evidence="2">histidine kinase</fullName>
        <ecNumber evidence="2">2.7.13.3</ecNumber>
    </recommendedName>
</protein>
<gene>
    <name evidence="9" type="ORF">ACFQJ6_10525</name>
</gene>
<proteinExistence type="predicted"/>
<dbReference type="Gene3D" id="1.10.287.130">
    <property type="match status" value="1"/>
</dbReference>
<keyword evidence="7" id="KW-0472">Membrane</keyword>
<dbReference type="InterPro" id="IPR004358">
    <property type="entry name" value="Sig_transdc_His_kin-like_C"/>
</dbReference>
<dbReference type="Gene3D" id="3.30.565.10">
    <property type="entry name" value="Histidine kinase-like ATPase, C-terminal domain"/>
    <property type="match status" value="1"/>
</dbReference>
<keyword evidence="7" id="KW-1133">Transmembrane helix</keyword>
<comment type="catalytic activity">
    <reaction evidence="1">
        <text>ATP + protein L-histidine = ADP + protein N-phospho-L-histidine.</text>
        <dbReference type="EC" id="2.7.13.3"/>
    </reaction>
</comment>
<evidence type="ECO:0000256" key="1">
    <source>
        <dbReference type="ARBA" id="ARBA00000085"/>
    </source>
</evidence>
<dbReference type="InterPro" id="IPR050736">
    <property type="entry name" value="Sensor_HK_Regulatory"/>
</dbReference>
<dbReference type="InterPro" id="IPR003594">
    <property type="entry name" value="HATPase_dom"/>
</dbReference>
<keyword evidence="6" id="KW-0902">Two-component regulatory system</keyword>
<dbReference type="InterPro" id="IPR036097">
    <property type="entry name" value="HisK_dim/P_sf"/>
</dbReference>
<evidence type="ECO:0000313" key="9">
    <source>
        <dbReference type="EMBL" id="MFC7080487.1"/>
    </source>
</evidence>
<dbReference type="GO" id="GO:0000160">
    <property type="term" value="P:phosphorelay signal transduction system"/>
    <property type="evidence" value="ECO:0007669"/>
    <property type="project" value="UniProtKB-KW"/>
</dbReference>
<keyword evidence="10" id="KW-1185">Reference proteome</keyword>
<dbReference type="InterPro" id="IPR003661">
    <property type="entry name" value="HisK_dim/P_dom"/>
</dbReference>
<dbReference type="EMBL" id="JBHSZH010000005">
    <property type="protein sequence ID" value="MFC7080487.1"/>
    <property type="molecule type" value="Genomic_DNA"/>
</dbReference>
<dbReference type="PROSITE" id="PS50109">
    <property type="entry name" value="HIS_KIN"/>
    <property type="match status" value="1"/>
</dbReference>
<evidence type="ECO:0000256" key="5">
    <source>
        <dbReference type="ARBA" id="ARBA00022777"/>
    </source>
</evidence>
<organism evidence="9 10">
    <name type="scientific">Halorussus caseinilyticus</name>
    <dbReference type="NCBI Taxonomy" id="3034025"/>
    <lineage>
        <taxon>Archaea</taxon>
        <taxon>Methanobacteriati</taxon>
        <taxon>Methanobacteriota</taxon>
        <taxon>Stenosarchaea group</taxon>
        <taxon>Halobacteria</taxon>
        <taxon>Halobacteriales</taxon>
        <taxon>Haladaptataceae</taxon>
        <taxon>Halorussus</taxon>
    </lineage>
</organism>
<evidence type="ECO:0000256" key="4">
    <source>
        <dbReference type="ARBA" id="ARBA00022679"/>
    </source>
</evidence>
<comment type="caution">
    <text evidence="9">The sequence shown here is derived from an EMBL/GenBank/DDBJ whole genome shotgun (WGS) entry which is preliminary data.</text>
</comment>
<reference evidence="9 10" key="1">
    <citation type="journal article" date="2019" name="Int. J. Syst. Evol. Microbiol.">
        <title>The Global Catalogue of Microorganisms (GCM) 10K type strain sequencing project: providing services to taxonomists for standard genome sequencing and annotation.</title>
        <authorList>
            <consortium name="The Broad Institute Genomics Platform"/>
            <consortium name="The Broad Institute Genome Sequencing Center for Infectious Disease"/>
            <person name="Wu L."/>
            <person name="Ma J."/>
        </authorList>
    </citation>
    <scope>NUCLEOTIDE SEQUENCE [LARGE SCALE GENOMIC DNA]</scope>
    <source>
        <strain evidence="9 10">DT72</strain>
    </source>
</reference>
<dbReference type="SUPFAM" id="SSF47384">
    <property type="entry name" value="Homodimeric domain of signal transducing histidine kinase"/>
    <property type="match status" value="1"/>
</dbReference>
<evidence type="ECO:0000256" key="3">
    <source>
        <dbReference type="ARBA" id="ARBA00022553"/>
    </source>
</evidence>
<keyword evidence="3" id="KW-0597">Phosphoprotein</keyword>
<accession>A0ABD5WIT9</accession>
<dbReference type="Pfam" id="PF00512">
    <property type="entry name" value="HisKA"/>
    <property type="match status" value="1"/>
</dbReference>
<dbReference type="CDD" id="cd00082">
    <property type="entry name" value="HisKA"/>
    <property type="match status" value="1"/>
</dbReference>
<dbReference type="InterPro" id="IPR036890">
    <property type="entry name" value="HATPase_C_sf"/>
</dbReference>
<keyword evidence="4" id="KW-0808">Transferase</keyword>
<evidence type="ECO:0000256" key="6">
    <source>
        <dbReference type="ARBA" id="ARBA00023012"/>
    </source>
</evidence>
<sequence length="295" mass="32158">MALGVWLRTAEFPDKFVGVVFLWSFAGGVSMGLLTGWLSLLQSITGQPMLQPASIVLTKVTLGVLGGGLLGAYYGRLQQRTDELAEQRNRLDEFASIVSHDLRNPMNVAQGHLELARETGEDRHFEAVEDAHDRMERLVDEVLALSRRGDTVDDPTAVNLNCAAREAWMTVETPEMNLRVETDRTVVSDSRRLRALFENLFRNAVDHGGQTVVVGDIDGVPADASAGFFIADDGPGIPPEDRELVFEGGYSTQSDGTGFGLAIVRRIAEAHDWRIRITESEAGGARFEFLGGGGT</sequence>
<name>A0ABD5WIT9_9EURY</name>
<evidence type="ECO:0000256" key="7">
    <source>
        <dbReference type="SAM" id="Phobius"/>
    </source>
</evidence>
<dbReference type="CDD" id="cd00075">
    <property type="entry name" value="HATPase"/>
    <property type="match status" value="1"/>
</dbReference>
<feature type="transmembrane region" description="Helical" evidence="7">
    <location>
        <begin position="53"/>
        <end position="74"/>
    </location>
</feature>
<dbReference type="PRINTS" id="PR00344">
    <property type="entry name" value="BCTRLSENSOR"/>
</dbReference>
<dbReference type="Proteomes" id="UP001596407">
    <property type="component" value="Unassembled WGS sequence"/>
</dbReference>
<dbReference type="PANTHER" id="PTHR43711">
    <property type="entry name" value="TWO-COMPONENT HISTIDINE KINASE"/>
    <property type="match status" value="1"/>
</dbReference>
<keyword evidence="7" id="KW-0812">Transmembrane</keyword>
<dbReference type="RefSeq" id="WP_382209710.1">
    <property type="nucleotide sequence ID" value="NZ_JBHSZH010000005.1"/>
</dbReference>
<dbReference type="InterPro" id="IPR005467">
    <property type="entry name" value="His_kinase_dom"/>
</dbReference>
<dbReference type="AlphaFoldDB" id="A0ABD5WIT9"/>
<dbReference type="EC" id="2.7.13.3" evidence="2"/>
<evidence type="ECO:0000256" key="2">
    <source>
        <dbReference type="ARBA" id="ARBA00012438"/>
    </source>
</evidence>
<dbReference type="PANTHER" id="PTHR43711:SF1">
    <property type="entry name" value="HISTIDINE KINASE 1"/>
    <property type="match status" value="1"/>
</dbReference>
<feature type="domain" description="Histidine kinase" evidence="8">
    <location>
        <begin position="97"/>
        <end position="289"/>
    </location>
</feature>
<keyword evidence="5 9" id="KW-0418">Kinase</keyword>
<evidence type="ECO:0000259" key="8">
    <source>
        <dbReference type="PROSITE" id="PS50109"/>
    </source>
</evidence>
<dbReference type="SMART" id="SM00387">
    <property type="entry name" value="HATPase_c"/>
    <property type="match status" value="1"/>
</dbReference>
<evidence type="ECO:0000313" key="10">
    <source>
        <dbReference type="Proteomes" id="UP001596407"/>
    </source>
</evidence>
<feature type="transmembrane region" description="Helical" evidence="7">
    <location>
        <begin position="20"/>
        <end position="41"/>
    </location>
</feature>
<dbReference type="SUPFAM" id="SSF55874">
    <property type="entry name" value="ATPase domain of HSP90 chaperone/DNA topoisomerase II/histidine kinase"/>
    <property type="match status" value="1"/>
</dbReference>
<dbReference type="SMART" id="SM00388">
    <property type="entry name" value="HisKA"/>
    <property type="match status" value="1"/>
</dbReference>
<dbReference type="GO" id="GO:0004673">
    <property type="term" value="F:protein histidine kinase activity"/>
    <property type="evidence" value="ECO:0007669"/>
    <property type="project" value="UniProtKB-EC"/>
</dbReference>
<dbReference type="Pfam" id="PF02518">
    <property type="entry name" value="HATPase_c"/>
    <property type="match status" value="1"/>
</dbReference>